<feature type="transmembrane region" description="Helical" evidence="14">
    <location>
        <begin position="180"/>
        <end position="202"/>
    </location>
</feature>
<feature type="transmembrane region" description="Helical" evidence="14">
    <location>
        <begin position="148"/>
        <end position="168"/>
    </location>
</feature>
<sequence>MQVKLIQNKHKSSLKVTFQVLNSCLGSLFFGYSLGVFSLSEKTLFNVLQVQQSQYDLYKALVCALVPFGAIFGSFFSANLLGVVSRKNSLLLLDGLGIVATCLTQVKNVHVLLVSRTLTGVATGLNSSIVPQYISEISPNELRGKMGTIFNTTIAMGIILSSILGQFFNEKGEDSPQNYWRLVYLFPLIFFVLRSMVLILFFNYETPLYYFIYDKQEQGQQVIQNMYKEEYQESIIQEIQKQAFEKSKQQQSYGDMFSIKYRKKLLVGCLLQFFQQFSGINAVVMYSGTIFQQMISSFVLQNLISLISNVTLLFASILSSFFVNSLGRKKILIYGSFFCAIFQVALCILSSIDKCQLVQVILIFLYYLAFNFSLGPIVWLYNSEILPEKGISIATMVNWIGATIIVVALPFLSLVYLFGFYGIICILAGTFSHFVIRETKGLSQQQISTFYETQVKYQTATSEE</sequence>
<comment type="similarity">
    <text evidence="2">Belongs to the major facilitator superfamily. Sugar transporter (TC 2.A.1.1) family.</text>
</comment>
<evidence type="ECO:0000256" key="7">
    <source>
        <dbReference type="ARBA" id="ARBA00044637"/>
    </source>
</evidence>
<dbReference type="Gene3D" id="1.20.1250.20">
    <property type="entry name" value="MFS general substrate transporter like domains"/>
    <property type="match status" value="1"/>
</dbReference>
<evidence type="ECO:0000256" key="2">
    <source>
        <dbReference type="ARBA" id="ARBA00010992"/>
    </source>
</evidence>
<evidence type="ECO:0000256" key="11">
    <source>
        <dbReference type="ARBA" id="ARBA00044668"/>
    </source>
</evidence>
<dbReference type="PROSITE" id="PS50850">
    <property type="entry name" value="MFS"/>
    <property type="match status" value="1"/>
</dbReference>
<evidence type="ECO:0000256" key="1">
    <source>
        <dbReference type="ARBA" id="ARBA00004141"/>
    </source>
</evidence>
<reference evidence="16 17" key="1">
    <citation type="submission" date="2011-07" db="EMBL/GenBank/DDBJ databases">
        <authorList>
            <person name="Coyne R."/>
            <person name="Brami D."/>
            <person name="Johnson J."/>
            <person name="Hostetler J."/>
            <person name="Hannick L."/>
            <person name="Clark T."/>
            <person name="Cassidy-Hanley D."/>
            <person name="Inman J."/>
        </authorList>
    </citation>
    <scope>NUCLEOTIDE SEQUENCE [LARGE SCALE GENOMIC DNA]</scope>
    <source>
        <strain evidence="16 17">G5</strain>
    </source>
</reference>
<keyword evidence="6 14" id="KW-0472">Membrane</keyword>
<dbReference type="InterPro" id="IPR003663">
    <property type="entry name" value="Sugar/inositol_transpt"/>
</dbReference>
<dbReference type="GeneID" id="14911065"/>
<dbReference type="OMA" id="VAQFLCM"/>
<evidence type="ECO:0000256" key="14">
    <source>
        <dbReference type="SAM" id="Phobius"/>
    </source>
</evidence>
<dbReference type="STRING" id="857967.G0QIQ6"/>
<comment type="catalytic activity">
    <reaction evidence="7">
        <text>D-galactose(in) = D-galactose(out)</text>
        <dbReference type="Rhea" id="RHEA:34915"/>
        <dbReference type="ChEBI" id="CHEBI:4139"/>
    </reaction>
    <physiologicalReaction direction="right-to-left" evidence="7">
        <dbReference type="Rhea" id="RHEA:34917"/>
    </physiologicalReaction>
</comment>
<feature type="transmembrane region" description="Helical" evidence="14">
    <location>
        <begin position="265"/>
        <end position="291"/>
    </location>
</feature>
<comment type="catalytic activity">
    <reaction evidence="12">
        <text>D-fructose(out) = D-fructose(in)</text>
        <dbReference type="Rhea" id="RHEA:60372"/>
        <dbReference type="ChEBI" id="CHEBI:37721"/>
    </reaction>
    <physiologicalReaction direction="left-to-right" evidence="12">
        <dbReference type="Rhea" id="RHEA:60373"/>
    </physiologicalReaction>
</comment>
<dbReference type="Proteomes" id="UP000008983">
    <property type="component" value="Unassembled WGS sequence"/>
</dbReference>
<dbReference type="SUPFAM" id="SSF103473">
    <property type="entry name" value="MFS general substrate transporter"/>
    <property type="match status" value="1"/>
</dbReference>
<dbReference type="PRINTS" id="PR00171">
    <property type="entry name" value="SUGRTRNSPORT"/>
</dbReference>
<evidence type="ECO:0000256" key="12">
    <source>
        <dbReference type="ARBA" id="ARBA00044710"/>
    </source>
</evidence>
<gene>
    <name evidence="16" type="ORF">IMG5_001150</name>
</gene>
<feature type="transmembrane region" description="Helical" evidence="14">
    <location>
        <begin position="358"/>
        <end position="381"/>
    </location>
</feature>
<comment type="catalytic activity">
    <reaction evidence="10">
        <text>D-mannose(out) = D-mannose(in)</text>
        <dbReference type="Rhea" id="RHEA:78391"/>
        <dbReference type="ChEBI" id="CHEBI:4208"/>
    </reaction>
    <physiologicalReaction direction="left-to-right" evidence="10">
        <dbReference type="Rhea" id="RHEA:78392"/>
    </physiologicalReaction>
</comment>
<proteinExistence type="inferred from homology"/>
<dbReference type="AlphaFoldDB" id="G0QIQ6"/>
<dbReference type="EMBL" id="GL983042">
    <property type="protein sequence ID" value="EGR34886.1"/>
    <property type="molecule type" value="Genomic_DNA"/>
</dbReference>
<evidence type="ECO:0000256" key="6">
    <source>
        <dbReference type="ARBA" id="ARBA00023136"/>
    </source>
</evidence>
<feature type="domain" description="Major facilitator superfamily (MFS) profile" evidence="15">
    <location>
        <begin position="19"/>
        <end position="440"/>
    </location>
</feature>
<dbReference type="eggNOG" id="KOG0254">
    <property type="taxonomic scope" value="Eukaryota"/>
</dbReference>
<feature type="transmembrane region" description="Helical" evidence="14">
    <location>
        <begin position="331"/>
        <end position="352"/>
    </location>
</feature>
<dbReference type="InterPro" id="IPR005828">
    <property type="entry name" value="MFS_sugar_transport-like"/>
</dbReference>
<feature type="transmembrane region" description="Helical" evidence="14">
    <location>
        <begin position="20"/>
        <end position="37"/>
    </location>
</feature>
<feature type="transmembrane region" description="Helical" evidence="14">
    <location>
        <begin position="418"/>
        <end position="436"/>
    </location>
</feature>
<comment type="subcellular location">
    <subcellularLocation>
        <location evidence="1">Membrane</location>
        <topology evidence="1">Multi-pass membrane protein</topology>
    </subcellularLocation>
</comment>
<dbReference type="PROSITE" id="PS00217">
    <property type="entry name" value="SUGAR_TRANSPORT_2"/>
    <property type="match status" value="1"/>
</dbReference>
<dbReference type="PANTHER" id="PTHR48022:SF2">
    <property type="entry name" value="PLASTIDIC GLUCOSE TRANSPORTER 4"/>
    <property type="match status" value="1"/>
</dbReference>
<evidence type="ECO:0000256" key="9">
    <source>
        <dbReference type="ARBA" id="ARBA00044656"/>
    </source>
</evidence>
<evidence type="ECO:0000256" key="8">
    <source>
        <dbReference type="ARBA" id="ARBA00044648"/>
    </source>
</evidence>
<dbReference type="Pfam" id="PF00083">
    <property type="entry name" value="Sugar_tr"/>
    <property type="match status" value="1"/>
</dbReference>
<name>G0QIQ6_ICHMU</name>
<dbReference type="InParanoid" id="G0QIQ6"/>
<dbReference type="InterPro" id="IPR005829">
    <property type="entry name" value="Sugar_transporter_CS"/>
</dbReference>
<dbReference type="PANTHER" id="PTHR48022">
    <property type="entry name" value="PLASTIDIC GLUCOSE TRANSPORTER 4"/>
    <property type="match status" value="1"/>
</dbReference>
<evidence type="ECO:0000256" key="3">
    <source>
        <dbReference type="ARBA" id="ARBA00011738"/>
    </source>
</evidence>
<feature type="transmembrane region" description="Helical" evidence="14">
    <location>
        <begin position="393"/>
        <end position="412"/>
    </location>
</feature>
<organism evidence="16 17">
    <name type="scientific">Ichthyophthirius multifiliis</name>
    <name type="common">White spot disease agent</name>
    <name type="synonym">Ich</name>
    <dbReference type="NCBI Taxonomy" id="5932"/>
    <lineage>
        <taxon>Eukaryota</taxon>
        <taxon>Sar</taxon>
        <taxon>Alveolata</taxon>
        <taxon>Ciliophora</taxon>
        <taxon>Intramacronucleata</taxon>
        <taxon>Oligohymenophorea</taxon>
        <taxon>Hymenostomatida</taxon>
        <taxon>Ophryoglenina</taxon>
        <taxon>Ichthyophthirius</taxon>
    </lineage>
</organism>
<evidence type="ECO:0000313" key="17">
    <source>
        <dbReference type="Proteomes" id="UP000008983"/>
    </source>
</evidence>
<evidence type="ECO:0000256" key="5">
    <source>
        <dbReference type="ARBA" id="ARBA00022989"/>
    </source>
</evidence>
<comment type="catalytic activity">
    <reaction evidence="11">
        <text>D-glucosamine(out) = D-glucosamine(in)</text>
        <dbReference type="Rhea" id="RHEA:78423"/>
        <dbReference type="ChEBI" id="CHEBI:58723"/>
    </reaction>
    <physiologicalReaction direction="left-to-right" evidence="11">
        <dbReference type="Rhea" id="RHEA:78424"/>
    </physiologicalReaction>
</comment>
<keyword evidence="4 14" id="KW-0812">Transmembrane</keyword>
<comment type="catalytic activity">
    <reaction evidence="8">
        <text>D-glucose(out) = D-glucose(in)</text>
        <dbReference type="Rhea" id="RHEA:60376"/>
        <dbReference type="ChEBI" id="CHEBI:4167"/>
    </reaction>
    <physiologicalReaction direction="left-to-right" evidence="8">
        <dbReference type="Rhea" id="RHEA:60377"/>
    </physiologicalReaction>
</comment>
<comment type="subunit">
    <text evidence="3">Homodimer.</text>
</comment>
<dbReference type="GO" id="GO:0005351">
    <property type="term" value="F:carbohydrate:proton symporter activity"/>
    <property type="evidence" value="ECO:0007669"/>
    <property type="project" value="TreeGrafter"/>
</dbReference>
<evidence type="ECO:0000313" key="16">
    <source>
        <dbReference type="EMBL" id="EGR34886.1"/>
    </source>
</evidence>
<protein>
    <recommendedName>
        <fullName evidence="13">Hexose transporter 1</fullName>
    </recommendedName>
</protein>
<dbReference type="RefSeq" id="XP_004040190.1">
    <property type="nucleotide sequence ID" value="XM_004040142.1"/>
</dbReference>
<feature type="transmembrane region" description="Helical" evidence="14">
    <location>
        <begin position="57"/>
        <end position="81"/>
    </location>
</feature>
<evidence type="ECO:0000256" key="10">
    <source>
        <dbReference type="ARBA" id="ARBA00044662"/>
    </source>
</evidence>
<keyword evidence="5 14" id="KW-1133">Transmembrane helix</keyword>
<dbReference type="InterPro" id="IPR050360">
    <property type="entry name" value="MFS_Sugar_Transporters"/>
</dbReference>
<dbReference type="OrthoDB" id="6612291at2759"/>
<accession>G0QIQ6</accession>
<comment type="catalytic activity">
    <reaction evidence="9">
        <text>D-xylose(out) = D-xylose(in)</text>
        <dbReference type="Rhea" id="RHEA:78427"/>
        <dbReference type="ChEBI" id="CHEBI:53455"/>
    </reaction>
    <physiologicalReaction direction="left-to-right" evidence="9">
        <dbReference type="Rhea" id="RHEA:78428"/>
    </physiologicalReaction>
</comment>
<evidence type="ECO:0000259" key="15">
    <source>
        <dbReference type="PROSITE" id="PS50850"/>
    </source>
</evidence>
<evidence type="ECO:0000256" key="4">
    <source>
        <dbReference type="ARBA" id="ARBA00022692"/>
    </source>
</evidence>
<dbReference type="InterPro" id="IPR036259">
    <property type="entry name" value="MFS_trans_sf"/>
</dbReference>
<evidence type="ECO:0000256" key="13">
    <source>
        <dbReference type="ARBA" id="ARBA00044780"/>
    </source>
</evidence>
<feature type="transmembrane region" description="Helical" evidence="14">
    <location>
        <begin position="303"/>
        <end position="324"/>
    </location>
</feature>
<keyword evidence="17" id="KW-1185">Reference proteome</keyword>
<dbReference type="InterPro" id="IPR020846">
    <property type="entry name" value="MFS_dom"/>
</dbReference>
<dbReference type="GO" id="GO:0016020">
    <property type="term" value="C:membrane"/>
    <property type="evidence" value="ECO:0007669"/>
    <property type="project" value="UniProtKB-SubCell"/>
</dbReference>